<dbReference type="SMART" id="SM00421">
    <property type="entry name" value="HTH_LUXR"/>
    <property type="match status" value="1"/>
</dbReference>
<dbReference type="SUPFAM" id="SSF46894">
    <property type="entry name" value="C-terminal effector domain of the bipartite response regulators"/>
    <property type="match status" value="1"/>
</dbReference>
<organism evidence="2 3">
    <name type="scientific">Kibdelosporangium persicum</name>
    <dbReference type="NCBI Taxonomy" id="2698649"/>
    <lineage>
        <taxon>Bacteria</taxon>
        <taxon>Bacillati</taxon>
        <taxon>Actinomycetota</taxon>
        <taxon>Actinomycetes</taxon>
        <taxon>Pseudonocardiales</taxon>
        <taxon>Pseudonocardiaceae</taxon>
        <taxon>Kibdelosporangium</taxon>
    </lineage>
</organism>
<feature type="domain" description="HTH luxR-type" evidence="1">
    <location>
        <begin position="646"/>
        <end position="711"/>
    </location>
</feature>
<dbReference type="PANTHER" id="PTHR47691:SF3">
    <property type="entry name" value="HTH-TYPE TRANSCRIPTIONAL REGULATOR RV0890C-RELATED"/>
    <property type="match status" value="1"/>
</dbReference>
<sequence length="712" mass="76492">MRTTATGTINAPVPLVGRDAELTALRARLLGRDVRLITVTGQVGVGKSRLVTALFDEVRGRFTGGAAFLDLTGTDLDGVDVPRDRHFLLALDGCEDHHTETLAALVTAHPKLTVLVAAPARLGVYGEAVVRLAPLQLPDVAKATDLTALERVPAVRLFVERTRAVRPDFTLTDANRAAVTELCVWTDGVPLAIELLAARMELSSPQRLLAELNDDPDGLAGDGSVTLSRHHSMTAAVEWSLARLGTEERQSLERLAVFTGHFDAAAAGAVGRAPRLLAGLVDKNLLSTTECQDGDLIFRMSVAARRHIVRRQAHVPARRAHAEHFLGMAAQARTALRGPEQTRWHELLDGWHADIVAALSFLRESGDDSALIRLASDLRDHWLAGRLSEGVRWLSTPTRLTSRGAEVLGDLLLAMGQRENAERRYTQAAAGYRLLDDSAGVARCERGLGVVAHHSGALAAAGRLLRTSVARLSGVDHAVASLHLAEYLLDGHGPQQAKTAAEAALREFTRHQDGRGVAQAQYVLADIADAAGDRAEALRLCRKALGSFVDATGLERLAVLLAGGRDRTGCEHAMRALGAAAAMRESTGHAASPALRAASAEAESLVRARLGDQAVGELRADGAAQPVHVVVAEALAPLERRSGRGRSWNEHPLTDRELEVAELVACGMTNREVARRLGIAEWTAVNHLRKIMRKLDCSSRVQVASWMTTLER</sequence>
<dbReference type="InterPro" id="IPR036388">
    <property type="entry name" value="WH-like_DNA-bd_sf"/>
</dbReference>
<dbReference type="Pfam" id="PF13191">
    <property type="entry name" value="AAA_16"/>
    <property type="match status" value="1"/>
</dbReference>
<dbReference type="InterPro" id="IPR027417">
    <property type="entry name" value="P-loop_NTPase"/>
</dbReference>
<dbReference type="InterPro" id="IPR016032">
    <property type="entry name" value="Sig_transdc_resp-reg_C-effctor"/>
</dbReference>
<evidence type="ECO:0000259" key="1">
    <source>
        <dbReference type="PROSITE" id="PS50043"/>
    </source>
</evidence>
<dbReference type="InterPro" id="IPR011990">
    <property type="entry name" value="TPR-like_helical_dom_sf"/>
</dbReference>
<comment type="caution">
    <text evidence="2">The sequence shown here is derived from an EMBL/GenBank/DDBJ whole genome shotgun (WGS) entry which is preliminary data.</text>
</comment>
<protein>
    <submittedName>
        <fullName evidence="2">ATPase</fullName>
    </submittedName>
</protein>
<gene>
    <name evidence="2" type="ORF">GC106_4340</name>
</gene>
<name>A0ABX2EW29_9PSEU</name>
<accession>A0ABX2EW29</accession>
<dbReference type="SUPFAM" id="SSF52540">
    <property type="entry name" value="P-loop containing nucleoside triphosphate hydrolases"/>
    <property type="match status" value="1"/>
</dbReference>
<dbReference type="PRINTS" id="PR00038">
    <property type="entry name" value="HTHLUXR"/>
</dbReference>
<dbReference type="InterPro" id="IPR000792">
    <property type="entry name" value="Tscrpt_reg_LuxR_C"/>
</dbReference>
<dbReference type="Proteomes" id="UP000763557">
    <property type="component" value="Unassembled WGS sequence"/>
</dbReference>
<dbReference type="PANTHER" id="PTHR47691">
    <property type="entry name" value="REGULATOR-RELATED"/>
    <property type="match status" value="1"/>
</dbReference>
<dbReference type="Gene3D" id="1.25.40.10">
    <property type="entry name" value="Tetratricopeptide repeat domain"/>
    <property type="match status" value="1"/>
</dbReference>
<dbReference type="SUPFAM" id="SSF48452">
    <property type="entry name" value="TPR-like"/>
    <property type="match status" value="1"/>
</dbReference>
<dbReference type="CDD" id="cd06170">
    <property type="entry name" value="LuxR_C_like"/>
    <property type="match status" value="1"/>
</dbReference>
<keyword evidence="3" id="KW-1185">Reference proteome</keyword>
<proteinExistence type="predicted"/>
<dbReference type="EMBL" id="JAAATY010000001">
    <property type="protein sequence ID" value="NRN63233.1"/>
    <property type="molecule type" value="Genomic_DNA"/>
</dbReference>
<dbReference type="PROSITE" id="PS50043">
    <property type="entry name" value="HTH_LUXR_2"/>
    <property type="match status" value="1"/>
</dbReference>
<dbReference type="Gene3D" id="1.10.10.10">
    <property type="entry name" value="Winged helix-like DNA-binding domain superfamily/Winged helix DNA-binding domain"/>
    <property type="match status" value="1"/>
</dbReference>
<evidence type="ECO:0000313" key="2">
    <source>
        <dbReference type="EMBL" id="NRN63233.1"/>
    </source>
</evidence>
<evidence type="ECO:0000313" key="3">
    <source>
        <dbReference type="Proteomes" id="UP000763557"/>
    </source>
</evidence>
<dbReference type="InterPro" id="IPR041664">
    <property type="entry name" value="AAA_16"/>
</dbReference>
<dbReference type="Gene3D" id="3.40.50.300">
    <property type="entry name" value="P-loop containing nucleotide triphosphate hydrolases"/>
    <property type="match status" value="1"/>
</dbReference>
<dbReference type="RefSeq" id="WP_173123752.1">
    <property type="nucleotide sequence ID" value="NZ_CBCSGW010000055.1"/>
</dbReference>
<reference evidence="2 3" key="1">
    <citation type="submission" date="2020-01" db="EMBL/GenBank/DDBJ databases">
        <title>Kibdelosporangium persica a novel Actinomycetes from a hot desert in Iran.</title>
        <authorList>
            <person name="Safaei N."/>
            <person name="Zaburannyi N."/>
            <person name="Mueller R."/>
            <person name="Wink J."/>
        </authorList>
    </citation>
    <scope>NUCLEOTIDE SEQUENCE [LARGE SCALE GENOMIC DNA]</scope>
    <source>
        <strain evidence="2 3">4NS15</strain>
    </source>
</reference>
<dbReference type="Pfam" id="PF00196">
    <property type="entry name" value="GerE"/>
    <property type="match status" value="1"/>
</dbReference>